<sequence>MLGLNKKQKNWLWVIGGKHPAAPDYIFIGNEVAPIKAIFNWIEKGYQALLSKHSLIKTSKIWRFWIYIPKNVFFCGILRESMDSNGRSYPFAVVGKGSLLNWQNQWPLLPFAFNETWEKMELLFSQNISSIKILQNNLNWIIPPKSYWEKYQVEIKKAWEKYSSLTLGNNLAEIKKIFEAGFKNYTCHNYCFIPFNPICPVWVPTSLGYAILYSWGLSMPLASFIGGDIQHSGFFLFNRTLNKDDFIMLWLTKNDKKDNNEIEELSLIEVYKKLRAKNGVRNIR</sequence>
<dbReference type="Gene3D" id="3.40.1730.10">
    <property type="entry name" value="pa0076 domain"/>
    <property type="match status" value="1"/>
</dbReference>
<dbReference type="Proteomes" id="UP000886289">
    <property type="component" value="Unassembled WGS sequence"/>
</dbReference>
<reference evidence="1" key="1">
    <citation type="journal article" date="2020" name="mSystems">
        <title>Genome- and Community-Level Interaction Insights into Carbon Utilization and Element Cycling Functions of Hydrothermarchaeota in Hydrothermal Sediment.</title>
        <authorList>
            <person name="Zhou Z."/>
            <person name="Liu Y."/>
            <person name="Xu W."/>
            <person name="Pan J."/>
            <person name="Luo Z.H."/>
            <person name="Li M."/>
        </authorList>
    </citation>
    <scope>NUCLEOTIDE SEQUENCE [LARGE SCALE GENOMIC DNA]</scope>
    <source>
        <strain evidence="1">HyVt-233</strain>
    </source>
</reference>
<dbReference type="AlphaFoldDB" id="A0A7C0U4K3"/>
<gene>
    <name evidence="1" type="ORF">ENG63_11030</name>
</gene>
<evidence type="ECO:0000313" key="1">
    <source>
        <dbReference type="EMBL" id="HDD45373.1"/>
    </source>
</evidence>
<organism evidence="1">
    <name type="scientific">Desulfofervidus auxilii</name>
    <dbReference type="NCBI Taxonomy" id="1621989"/>
    <lineage>
        <taxon>Bacteria</taxon>
        <taxon>Pseudomonadati</taxon>
        <taxon>Thermodesulfobacteriota</taxon>
        <taxon>Candidatus Desulfofervidia</taxon>
        <taxon>Candidatus Desulfofervidales</taxon>
        <taxon>Candidatus Desulfofervidaceae</taxon>
        <taxon>Candidatus Desulfofervidus</taxon>
    </lineage>
</organism>
<proteinExistence type="predicted"/>
<dbReference type="EMBL" id="DRBS01000407">
    <property type="protein sequence ID" value="HDD45373.1"/>
    <property type="molecule type" value="Genomic_DNA"/>
</dbReference>
<comment type="caution">
    <text evidence="1">The sequence shown here is derived from an EMBL/GenBank/DDBJ whole genome shotgun (WGS) entry which is preliminary data.</text>
</comment>
<protein>
    <submittedName>
        <fullName evidence="1">DUF2094 domain-containing protein</fullName>
    </submittedName>
</protein>
<name>A0A7C0U4K3_DESA2</name>
<dbReference type="InterPro" id="IPR038225">
    <property type="entry name" value="TagF_sf"/>
</dbReference>
<dbReference type="InterPro" id="IPR017748">
    <property type="entry name" value="TagF"/>
</dbReference>
<dbReference type="Pfam" id="PF09867">
    <property type="entry name" value="TagF_N"/>
    <property type="match status" value="1"/>
</dbReference>
<accession>A0A7C0U4K3</accession>